<reference evidence="1 2" key="1">
    <citation type="journal article" date="2019" name="Int. J. Syst. Evol. Microbiol.">
        <title>Rufibacter sediminis sp. nov., isolated from freshwater lake sediment.</title>
        <authorList>
            <person name="Qu J.H."/>
            <person name="Zhang L.J."/>
            <person name="Fu Y.H."/>
            <person name="Li H.F."/>
        </authorList>
    </citation>
    <scope>NUCLEOTIDE SEQUENCE [LARGE SCALE GENOMIC DNA]</scope>
    <source>
        <strain evidence="1 2">H-1</strain>
    </source>
</reference>
<comment type="caution">
    <text evidence="1">The sequence shown here is derived from an EMBL/GenBank/DDBJ whole genome shotgun (WGS) entry which is preliminary data.</text>
</comment>
<evidence type="ECO:0000313" key="1">
    <source>
        <dbReference type="EMBL" id="MBC3538842.1"/>
    </source>
</evidence>
<protein>
    <submittedName>
        <fullName evidence="1">Uncharacterized protein</fullName>
    </submittedName>
</protein>
<name>A0ABR6VNU9_9BACT</name>
<accession>A0ABR6VNU9</accession>
<gene>
    <name evidence="1" type="ORF">H7U12_04065</name>
</gene>
<evidence type="ECO:0000313" key="2">
    <source>
        <dbReference type="Proteomes" id="UP000659698"/>
    </source>
</evidence>
<sequence length="58" mass="6726">MADDPLHKTALESVLTQEQDALLDLYLNNLDNFFENQKNAEKIQVEIETLHLKKILSE</sequence>
<dbReference type="EMBL" id="JACOAF010000008">
    <property type="protein sequence ID" value="MBC3538842.1"/>
    <property type="molecule type" value="Genomic_DNA"/>
</dbReference>
<dbReference type="RefSeq" id="WP_186633254.1">
    <property type="nucleotide sequence ID" value="NZ_JACOAF010000008.1"/>
</dbReference>
<dbReference type="Proteomes" id="UP000659698">
    <property type="component" value="Unassembled WGS sequence"/>
</dbReference>
<organism evidence="1 2">
    <name type="scientific">Rufibacter sediminis</name>
    <dbReference type="NCBI Taxonomy" id="2762756"/>
    <lineage>
        <taxon>Bacteria</taxon>
        <taxon>Pseudomonadati</taxon>
        <taxon>Bacteroidota</taxon>
        <taxon>Cytophagia</taxon>
        <taxon>Cytophagales</taxon>
        <taxon>Hymenobacteraceae</taxon>
        <taxon>Rufibacter</taxon>
    </lineage>
</organism>
<keyword evidence="2" id="KW-1185">Reference proteome</keyword>
<proteinExistence type="predicted"/>